<reference evidence="7" key="1">
    <citation type="submission" date="2012-03" db="EMBL/GenBank/DDBJ databases">
        <title>Functional metagenomics reveals considerable lignocellulase gene clusters in the gut microbiome of a wood-feeding higher termite.</title>
        <authorList>
            <person name="Liu N."/>
        </authorList>
    </citation>
    <scope>NUCLEOTIDE SEQUENCE</scope>
</reference>
<dbReference type="Gene3D" id="1.10.8.60">
    <property type="match status" value="1"/>
</dbReference>
<evidence type="ECO:0000256" key="1">
    <source>
        <dbReference type="ARBA" id="ARBA00022741"/>
    </source>
</evidence>
<dbReference type="SUPFAM" id="SSF52540">
    <property type="entry name" value="P-loop containing nucleoside triphosphate hydrolases"/>
    <property type="match status" value="1"/>
</dbReference>
<dbReference type="GO" id="GO:0043565">
    <property type="term" value="F:sequence-specific DNA binding"/>
    <property type="evidence" value="ECO:0007669"/>
    <property type="project" value="InterPro"/>
</dbReference>
<dbReference type="GO" id="GO:0005524">
    <property type="term" value="F:ATP binding"/>
    <property type="evidence" value="ECO:0007669"/>
    <property type="project" value="UniProtKB-KW"/>
</dbReference>
<accession>A0A806JZN4</accession>
<evidence type="ECO:0000256" key="4">
    <source>
        <dbReference type="ARBA" id="ARBA00023125"/>
    </source>
</evidence>
<dbReference type="InterPro" id="IPR027417">
    <property type="entry name" value="P-loop_NTPase"/>
</dbReference>
<dbReference type="InterPro" id="IPR002078">
    <property type="entry name" value="Sigma_54_int"/>
</dbReference>
<evidence type="ECO:0000259" key="6">
    <source>
        <dbReference type="PROSITE" id="PS50045"/>
    </source>
</evidence>
<dbReference type="PROSITE" id="PS00676">
    <property type="entry name" value="SIGMA54_INTERACT_2"/>
    <property type="match status" value="1"/>
</dbReference>
<dbReference type="PANTHER" id="PTHR32071">
    <property type="entry name" value="TRANSCRIPTIONAL REGULATORY PROTEIN"/>
    <property type="match status" value="1"/>
</dbReference>
<keyword evidence="5" id="KW-0804">Transcription</keyword>
<dbReference type="Gene3D" id="1.10.10.60">
    <property type="entry name" value="Homeodomain-like"/>
    <property type="match status" value="1"/>
</dbReference>
<dbReference type="PROSITE" id="PS00688">
    <property type="entry name" value="SIGMA54_INTERACT_3"/>
    <property type="match status" value="1"/>
</dbReference>
<sequence length="286" mass="32132">MDKDLSFKKMLQIAADSDLPVLITGESGVGKDIAARQLHALGERKGSPFIAVNCGAVSIGIANSLFCGHVRGAFTGANTNQQGFIRAANGGTLFLDEVAELSLENQKTLLRALQEKTVMPVGSQKEIGVDFRLICATHRDLSLLVERGLFRQDLYFRLAILPINIPPLRERTDLREIANSIWQHPEPLSERNMRTLQGYSWPGNVRQLKNVLERYALFKGYGYSLEYIISTESEQCKFCLREPMPKYRPDASKIKEEIETNNGNKSHAAKKLGISRGSLYYQMRKR</sequence>
<dbReference type="PROSITE" id="PS50045">
    <property type="entry name" value="SIGMA54_INTERACT_4"/>
    <property type="match status" value="1"/>
</dbReference>
<dbReference type="InterPro" id="IPR025944">
    <property type="entry name" value="Sigma_54_int_dom_CS"/>
</dbReference>
<dbReference type="FunFam" id="3.40.50.300:FF:000006">
    <property type="entry name" value="DNA-binding transcriptional regulator NtrC"/>
    <property type="match status" value="1"/>
</dbReference>
<dbReference type="PRINTS" id="PR01590">
    <property type="entry name" value="HTHFIS"/>
</dbReference>
<dbReference type="SUPFAM" id="SSF46689">
    <property type="entry name" value="Homeodomain-like"/>
    <property type="match status" value="1"/>
</dbReference>
<feature type="domain" description="Sigma-54 factor interaction" evidence="6">
    <location>
        <begin position="12"/>
        <end position="217"/>
    </location>
</feature>
<dbReference type="InterPro" id="IPR002197">
    <property type="entry name" value="HTH_Fis"/>
</dbReference>
<dbReference type="GO" id="GO:0006355">
    <property type="term" value="P:regulation of DNA-templated transcription"/>
    <property type="evidence" value="ECO:0007669"/>
    <property type="project" value="InterPro"/>
</dbReference>
<dbReference type="InterPro" id="IPR058031">
    <property type="entry name" value="AAA_lid_NorR"/>
</dbReference>
<evidence type="ECO:0000256" key="2">
    <source>
        <dbReference type="ARBA" id="ARBA00022840"/>
    </source>
</evidence>
<dbReference type="AlphaFoldDB" id="A0A806JZN4"/>
<keyword evidence="4" id="KW-0238">DNA-binding</keyword>
<dbReference type="EMBL" id="JQ844206">
    <property type="protein sequence ID" value="AGS52732.1"/>
    <property type="molecule type" value="Genomic_DNA"/>
</dbReference>
<dbReference type="Pfam" id="PF25601">
    <property type="entry name" value="AAA_lid_14"/>
    <property type="match status" value="1"/>
</dbReference>
<dbReference type="Pfam" id="PF00158">
    <property type="entry name" value="Sigma54_activat"/>
    <property type="match status" value="1"/>
</dbReference>
<proteinExistence type="predicted"/>
<evidence type="ECO:0000256" key="5">
    <source>
        <dbReference type="ARBA" id="ARBA00023163"/>
    </source>
</evidence>
<keyword evidence="1" id="KW-0547">Nucleotide-binding</keyword>
<organism evidence="7">
    <name type="scientific">uncultured bacterium contig00069</name>
    <dbReference type="NCBI Taxonomy" id="1181550"/>
    <lineage>
        <taxon>Bacteria</taxon>
        <taxon>environmental samples</taxon>
    </lineage>
</organism>
<keyword evidence="3" id="KW-0805">Transcription regulation</keyword>
<dbReference type="SMART" id="SM00382">
    <property type="entry name" value="AAA"/>
    <property type="match status" value="1"/>
</dbReference>
<keyword evidence="2" id="KW-0067">ATP-binding</keyword>
<evidence type="ECO:0000256" key="3">
    <source>
        <dbReference type="ARBA" id="ARBA00023015"/>
    </source>
</evidence>
<protein>
    <submittedName>
        <fullName evidence="7">Two component, sigma54 specific, transcriptional regulator, Fis family</fullName>
    </submittedName>
</protein>
<dbReference type="InterPro" id="IPR003593">
    <property type="entry name" value="AAA+_ATPase"/>
</dbReference>
<evidence type="ECO:0000313" key="7">
    <source>
        <dbReference type="EMBL" id="AGS52732.1"/>
    </source>
</evidence>
<dbReference type="InterPro" id="IPR009057">
    <property type="entry name" value="Homeodomain-like_sf"/>
</dbReference>
<name>A0A806JZN4_9BACT</name>
<dbReference type="Gene3D" id="3.40.50.300">
    <property type="entry name" value="P-loop containing nucleotide triphosphate hydrolases"/>
    <property type="match status" value="1"/>
</dbReference>
<dbReference type="Pfam" id="PF02954">
    <property type="entry name" value="HTH_8"/>
    <property type="match status" value="1"/>
</dbReference>
<dbReference type="InterPro" id="IPR025943">
    <property type="entry name" value="Sigma_54_int_dom_ATP-bd_2"/>
</dbReference>
<dbReference type="CDD" id="cd00009">
    <property type="entry name" value="AAA"/>
    <property type="match status" value="1"/>
</dbReference>